<evidence type="ECO:0000256" key="2">
    <source>
        <dbReference type="ARBA" id="ARBA00022679"/>
    </source>
</evidence>
<comment type="caution">
    <text evidence="8">The sequence shown here is derived from an EMBL/GenBank/DDBJ whole genome shotgun (WGS) entry which is preliminary data.</text>
</comment>
<name>A0A8H4VUD3_9AGAR</name>
<dbReference type="SMART" id="SM00220">
    <property type="entry name" value="S_TKc"/>
    <property type="match status" value="1"/>
</dbReference>
<protein>
    <recommendedName>
        <fullName evidence="7">Protein kinase domain-containing protein</fullName>
    </recommendedName>
</protein>
<keyword evidence="4" id="KW-0418">Kinase</keyword>
<dbReference type="Gene3D" id="1.10.510.10">
    <property type="entry name" value="Transferase(Phosphotransferase) domain 1"/>
    <property type="match status" value="1"/>
</dbReference>
<keyword evidence="9" id="KW-1185">Reference proteome</keyword>
<evidence type="ECO:0000259" key="7">
    <source>
        <dbReference type="PROSITE" id="PS50011"/>
    </source>
</evidence>
<evidence type="ECO:0000256" key="3">
    <source>
        <dbReference type="ARBA" id="ARBA00022741"/>
    </source>
</evidence>
<keyword evidence="5" id="KW-0067">ATP-binding</keyword>
<dbReference type="PROSITE" id="PS50011">
    <property type="entry name" value="PROTEIN_KINASE_DOM"/>
    <property type="match status" value="1"/>
</dbReference>
<keyword evidence="2" id="KW-0808">Transferase</keyword>
<evidence type="ECO:0000256" key="4">
    <source>
        <dbReference type="ARBA" id="ARBA00022777"/>
    </source>
</evidence>
<evidence type="ECO:0000313" key="8">
    <source>
        <dbReference type="EMBL" id="KAF4622918.1"/>
    </source>
</evidence>
<proteinExistence type="predicted"/>
<keyword evidence="1" id="KW-0723">Serine/threonine-protein kinase</keyword>
<feature type="domain" description="Protein kinase" evidence="7">
    <location>
        <begin position="421"/>
        <end position="607"/>
    </location>
</feature>
<dbReference type="Gene3D" id="3.30.200.20">
    <property type="entry name" value="Phosphorylase Kinase, domain 1"/>
    <property type="match status" value="1"/>
</dbReference>
<feature type="region of interest" description="Disordered" evidence="6">
    <location>
        <begin position="360"/>
        <end position="390"/>
    </location>
</feature>
<evidence type="ECO:0000256" key="6">
    <source>
        <dbReference type="SAM" id="MobiDB-lite"/>
    </source>
</evidence>
<gene>
    <name evidence="8" type="ORF">D9613_001543</name>
</gene>
<sequence>MLDFSFHPDTTQTEKFADLEPQDTPVTFYDRHISSNLVCRQVSAFPSMVQSLSKICDKALARYHREGHQFSLTGYPKVHRFARYPMAYGKAPTIGDYFGTYVGNPASTYASRFYFLPESWEPVFFFQRDYPDNDLCDFFAEYTLGSGSGDVDFPEGCGILPATVTQVGDLYDRFPTVALWHLYPMTPSGKSILKNMQSQHTFVWEYARTIGHRNVSLKPSPPDASNGILYHCKQMEVGRRRRAQAIRNRSCVVPSEGNIARKPSSVVNVHRQATRTVRRRTRVNQFIQHAWARAVDTDSTFIIFNCGLYERIGIRHRESQTLYISPLIEPINSRNPSYGKLHVGLHVAIIQDLLQRSECQKSSGHSKKRSAGHLDNLEPPKKRRRKEEFAPPQDVDYVKVKREMNKRDSKTKFRSTEYIDLTLLEPIGEGAVGVVHPAKLSLALADGQVLKHRVIVKVAFSVEQREKLRHEYDVYSHLASIGHVQGIVEVHGLFEDPDSSALALVMEDGGQSLSLLNELEVDRGNKVTGDDRISCLEALKALHKAGVRHRDIRPQSILFDAQRRVKIIDFDSATFNPAEMWQGKLDNEIKRLEEVLDGDYVDGLWIS</sequence>
<dbReference type="GO" id="GO:0005524">
    <property type="term" value="F:ATP binding"/>
    <property type="evidence" value="ECO:0007669"/>
    <property type="project" value="UniProtKB-KW"/>
</dbReference>
<reference evidence="8 9" key="1">
    <citation type="submission" date="2019-12" db="EMBL/GenBank/DDBJ databases">
        <authorList>
            <person name="Floudas D."/>
            <person name="Bentzer J."/>
            <person name="Ahren D."/>
            <person name="Johansson T."/>
            <person name="Persson P."/>
            <person name="Tunlid A."/>
        </authorList>
    </citation>
    <scope>NUCLEOTIDE SEQUENCE [LARGE SCALE GENOMIC DNA]</scope>
    <source>
        <strain evidence="8 9">CBS 102.39</strain>
    </source>
</reference>
<dbReference type="InterPro" id="IPR050205">
    <property type="entry name" value="CDPK_Ser/Thr_kinases"/>
</dbReference>
<dbReference type="InterPro" id="IPR000719">
    <property type="entry name" value="Prot_kinase_dom"/>
</dbReference>
<dbReference type="InterPro" id="IPR011009">
    <property type="entry name" value="Kinase-like_dom_sf"/>
</dbReference>
<keyword evidence="3" id="KW-0547">Nucleotide-binding</keyword>
<evidence type="ECO:0000313" key="9">
    <source>
        <dbReference type="Proteomes" id="UP000521872"/>
    </source>
</evidence>
<evidence type="ECO:0000256" key="1">
    <source>
        <dbReference type="ARBA" id="ARBA00022527"/>
    </source>
</evidence>
<dbReference type="Pfam" id="PF00069">
    <property type="entry name" value="Pkinase"/>
    <property type="match status" value="1"/>
</dbReference>
<dbReference type="Proteomes" id="UP000521872">
    <property type="component" value="Unassembled WGS sequence"/>
</dbReference>
<dbReference type="GO" id="GO:0004674">
    <property type="term" value="F:protein serine/threonine kinase activity"/>
    <property type="evidence" value="ECO:0007669"/>
    <property type="project" value="UniProtKB-KW"/>
</dbReference>
<accession>A0A8H4VUD3</accession>
<dbReference type="EMBL" id="JAACJL010000001">
    <property type="protein sequence ID" value="KAF4622918.1"/>
    <property type="molecule type" value="Genomic_DNA"/>
</dbReference>
<organism evidence="8 9">
    <name type="scientific">Agrocybe pediades</name>
    <dbReference type="NCBI Taxonomy" id="84607"/>
    <lineage>
        <taxon>Eukaryota</taxon>
        <taxon>Fungi</taxon>
        <taxon>Dikarya</taxon>
        <taxon>Basidiomycota</taxon>
        <taxon>Agaricomycotina</taxon>
        <taxon>Agaricomycetes</taxon>
        <taxon>Agaricomycetidae</taxon>
        <taxon>Agaricales</taxon>
        <taxon>Agaricineae</taxon>
        <taxon>Strophariaceae</taxon>
        <taxon>Agrocybe</taxon>
    </lineage>
</organism>
<dbReference type="SUPFAM" id="SSF56112">
    <property type="entry name" value="Protein kinase-like (PK-like)"/>
    <property type="match status" value="1"/>
</dbReference>
<evidence type="ECO:0000256" key="5">
    <source>
        <dbReference type="ARBA" id="ARBA00022840"/>
    </source>
</evidence>
<dbReference type="AlphaFoldDB" id="A0A8H4VUD3"/>
<dbReference type="PANTHER" id="PTHR24349">
    <property type="entry name" value="SERINE/THREONINE-PROTEIN KINASE"/>
    <property type="match status" value="1"/>
</dbReference>